<dbReference type="NCBIfam" id="TIGR00099">
    <property type="entry name" value="Cof-subfamily"/>
    <property type="match status" value="1"/>
</dbReference>
<name>A0AA45C4W4_9BACT</name>
<dbReference type="GO" id="GO:0016791">
    <property type="term" value="F:phosphatase activity"/>
    <property type="evidence" value="ECO:0007669"/>
    <property type="project" value="TreeGrafter"/>
</dbReference>
<gene>
    <name evidence="1" type="ORF">C7380_1232</name>
</gene>
<proteinExistence type="predicted"/>
<protein>
    <recommendedName>
        <fullName evidence="3">Cof subfamily protein (Haloacid dehalogenase superfamily)/HAD superfamily hydrolase (TIGR01484 family)</fullName>
    </recommendedName>
</protein>
<dbReference type="InterPro" id="IPR000150">
    <property type="entry name" value="Cof"/>
</dbReference>
<organism evidence="1 2">
    <name type="scientific">Oceanotoga teriensis</name>
    <dbReference type="NCBI Taxonomy" id="515440"/>
    <lineage>
        <taxon>Bacteria</taxon>
        <taxon>Thermotogati</taxon>
        <taxon>Thermotogota</taxon>
        <taxon>Thermotogae</taxon>
        <taxon>Petrotogales</taxon>
        <taxon>Petrotogaceae</taxon>
        <taxon>Oceanotoga</taxon>
    </lineage>
</organism>
<dbReference type="AlphaFoldDB" id="A0AA45C4W4"/>
<dbReference type="SFLD" id="SFLDS00003">
    <property type="entry name" value="Haloacid_Dehalogenase"/>
    <property type="match status" value="1"/>
</dbReference>
<dbReference type="Gene3D" id="3.30.1240.10">
    <property type="match status" value="1"/>
</dbReference>
<accession>A0AA45C4W4</accession>
<dbReference type="GO" id="GO:0000287">
    <property type="term" value="F:magnesium ion binding"/>
    <property type="evidence" value="ECO:0007669"/>
    <property type="project" value="TreeGrafter"/>
</dbReference>
<dbReference type="InterPro" id="IPR023214">
    <property type="entry name" value="HAD_sf"/>
</dbReference>
<dbReference type="CDD" id="cd07516">
    <property type="entry name" value="HAD_Pase"/>
    <property type="match status" value="1"/>
</dbReference>
<dbReference type="NCBIfam" id="TIGR01484">
    <property type="entry name" value="HAD-SF-IIB"/>
    <property type="match status" value="1"/>
</dbReference>
<keyword evidence="2" id="KW-1185">Reference proteome</keyword>
<sequence length="266" mass="30692">MSKYKMVALDLDGTLLNNKSEISQKNIEILRSLHQDGIEIIIATGRTFLTSKQYGKILDLPIHMICSNGAIIKDLKEEKSIYSKSIKIEETEKLLKFGIQNKINVTVYEDSMIYLNEKSDFLVNLFQQYEIPHMISKNLINKIERDPQMVIFRDYMDNIAHLEKFIKEEGMSLSLTHSTPHSVEIMADGVNKYSGVSYYAKMKGIKNEEIITMGNSMNDYEMLKYSGLGIAMKNSDELLLEKFSNLSEKDNDENGVYEELYKIFYN</sequence>
<evidence type="ECO:0000313" key="2">
    <source>
        <dbReference type="Proteomes" id="UP000245921"/>
    </source>
</evidence>
<dbReference type="EMBL" id="QGGI01000023">
    <property type="protein sequence ID" value="PWJ87522.1"/>
    <property type="molecule type" value="Genomic_DNA"/>
</dbReference>
<dbReference type="PANTHER" id="PTHR10000">
    <property type="entry name" value="PHOSPHOSERINE PHOSPHATASE"/>
    <property type="match status" value="1"/>
</dbReference>
<dbReference type="SUPFAM" id="SSF56784">
    <property type="entry name" value="HAD-like"/>
    <property type="match status" value="1"/>
</dbReference>
<dbReference type="Pfam" id="PF08282">
    <property type="entry name" value="Hydrolase_3"/>
    <property type="match status" value="1"/>
</dbReference>
<dbReference type="Proteomes" id="UP000245921">
    <property type="component" value="Unassembled WGS sequence"/>
</dbReference>
<dbReference type="Gene3D" id="3.40.50.1000">
    <property type="entry name" value="HAD superfamily/HAD-like"/>
    <property type="match status" value="1"/>
</dbReference>
<dbReference type="InterPro" id="IPR036412">
    <property type="entry name" value="HAD-like_sf"/>
</dbReference>
<dbReference type="PANTHER" id="PTHR10000:SF8">
    <property type="entry name" value="HAD SUPERFAMILY HYDROLASE-LIKE, TYPE 3"/>
    <property type="match status" value="1"/>
</dbReference>
<dbReference type="RefSeq" id="WP_109606195.1">
    <property type="nucleotide sequence ID" value="NZ_QGGI01000023.1"/>
</dbReference>
<dbReference type="InterPro" id="IPR006379">
    <property type="entry name" value="HAD-SF_hydro_IIB"/>
</dbReference>
<dbReference type="GO" id="GO:0005829">
    <property type="term" value="C:cytosol"/>
    <property type="evidence" value="ECO:0007669"/>
    <property type="project" value="TreeGrafter"/>
</dbReference>
<comment type="caution">
    <text evidence="1">The sequence shown here is derived from an EMBL/GenBank/DDBJ whole genome shotgun (WGS) entry which is preliminary data.</text>
</comment>
<dbReference type="SFLD" id="SFLDG01140">
    <property type="entry name" value="C2.B:_Phosphomannomutase_and_P"/>
    <property type="match status" value="1"/>
</dbReference>
<evidence type="ECO:0008006" key="3">
    <source>
        <dbReference type="Google" id="ProtNLM"/>
    </source>
</evidence>
<evidence type="ECO:0000313" key="1">
    <source>
        <dbReference type="EMBL" id="PWJ87522.1"/>
    </source>
</evidence>
<reference evidence="1 2" key="1">
    <citation type="submission" date="2018-05" db="EMBL/GenBank/DDBJ databases">
        <title>Genomic Encyclopedia of Type Strains, Phase IV (KMG-IV): sequencing the most valuable type-strain genomes for metagenomic binning, comparative biology and taxonomic classification.</title>
        <authorList>
            <person name="Goeker M."/>
        </authorList>
    </citation>
    <scope>NUCLEOTIDE SEQUENCE [LARGE SCALE GENOMIC DNA]</scope>
    <source>
        <strain evidence="1 2">DSM 24906</strain>
    </source>
</reference>